<name>A0ABD0SXD6_LOXSC</name>
<gene>
    <name evidence="2" type="ORF">ABMA28_002596</name>
</gene>
<dbReference type="Pfam" id="PF00078">
    <property type="entry name" value="RVT_1"/>
    <property type="match status" value="1"/>
</dbReference>
<dbReference type="AlphaFoldDB" id="A0ABD0SXD6"/>
<comment type="caution">
    <text evidence="2">The sequence shown here is derived from an EMBL/GenBank/DDBJ whole genome shotgun (WGS) entry which is preliminary data.</text>
</comment>
<dbReference type="InterPro" id="IPR043502">
    <property type="entry name" value="DNA/RNA_pol_sf"/>
</dbReference>
<protein>
    <recommendedName>
        <fullName evidence="1">Reverse transcriptase domain-containing protein</fullName>
    </recommendedName>
</protein>
<dbReference type="PANTHER" id="PTHR47027:SF20">
    <property type="entry name" value="REVERSE TRANSCRIPTASE-LIKE PROTEIN WITH RNA-DIRECTED DNA POLYMERASE DOMAIN"/>
    <property type="match status" value="1"/>
</dbReference>
<dbReference type="PANTHER" id="PTHR47027">
    <property type="entry name" value="REVERSE TRANSCRIPTASE DOMAIN-CONTAINING PROTEIN"/>
    <property type="match status" value="1"/>
</dbReference>
<sequence>MPGCLGDGPPVLFTAQQIRHLLKKMTGGKSPGHDGLSVEHLRHAGVHLPRVLAMFFTLCLSHSYLPHNLMKTIVVPIVKNRTGDVSDKGNYRPISLATTIAKVLDGLLDSCLQSHLKIHDAQFGFRPGLSTESAIASVKHAVRYYTDRRTPVYACFLDLSKAFDLVSYDVLWRKLGDRGVPVGVLNIFKHWYANQTNFVRWADSLSEAYVLECGVRQGGLTSPKLFNLYVDDLIVELSSMRVGCRIDGVSINNISYADDMVLLSPTVGGLLEMLSVCERYAVEHGLKYNVNKTEYMVFEAAGKCPETAGNITLNGLSIKRVTQFKYLGHIITSDLKDDADIERERRVLAVRGNMLARRFSRCTEQVKITLFKAYCQSLYTGNLWVRHTKRSLETLRIQYNNVFRMLLGLPRCCSASGMFTEYQTDAFNAILRKKTASLIRRVRDSNNSILRTLADRYTSPLWRCLVLRVIPGPYSLG</sequence>
<dbReference type="CDD" id="cd01650">
    <property type="entry name" value="RT_nLTR_like"/>
    <property type="match status" value="1"/>
</dbReference>
<dbReference type="Proteomes" id="UP001549921">
    <property type="component" value="Unassembled WGS sequence"/>
</dbReference>
<dbReference type="SUPFAM" id="SSF56672">
    <property type="entry name" value="DNA/RNA polymerases"/>
    <property type="match status" value="1"/>
</dbReference>
<proteinExistence type="predicted"/>
<dbReference type="EMBL" id="JBEDNZ010000013">
    <property type="protein sequence ID" value="KAL0830419.1"/>
    <property type="molecule type" value="Genomic_DNA"/>
</dbReference>
<evidence type="ECO:0000313" key="2">
    <source>
        <dbReference type="EMBL" id="KAL0830419.1"/>
    </source>
</evidence>
<feature type="domain" description="Reverse transcriptase" evidence="1">
    <location>
        <begin position="58"/>
        <end position="331"/>
    </location>
</feature>
<organism evidence="2 3">
    <name type="scientific">Loxostege sticticalis</name>
    <name type="common">Beet webworm moth</name>
    <dbReference type="NCBI Taxonomy" id="481309"/>
    <lineage>
        <taxon>Eukaryota</taxon>
        <taxon>Metazoa</taxon>
        <taxon>Ecdysozoa</taxon>
        <taxon>Arthropoda</taxon>
        <taxon>Hexapoda</taxon>
        <taxon>Insecta</taxon>
        <taxon>Pterygota</taxon>
        <taxon>Neoptera</taxon>
        <taxon>Endopterygota</taxon>
        <taxon>Lepidoptera</taxon>
        <taxon>Glossata</taxon>
        <taxon>Ditrysia</taxon>
        <taxon>Pyraloidea</taxon>
        <taxon>Crambidae</taxon>
        <taxon>Pyraustinae</taxon>
        <taxon>Loxostege</taxon>
    </lineage>
</organism>
<dbReference type="GO" id="GO:0071897">
    <property type="term" value="P:DNA biosynthetic process"/>
    <property type="evidence" value="ECO:0007669"/>
    <property type="project" value="UniProtKB-ARBA"/>
</dbReference>
<reference evidence="2 3" key="1">
    <citation type="submission" date="2024-06" db="EMBL/GenBank/DDBJ databases">
        <title>A chromosome-level genome assembly of beet webworm, Loxostege sticticalis.</title>
        <authorList>
            <person name="Zhang Y."/>
        </authorList>
    </citation>
    <scope>NUCLEOTIDE SEQUENCE [LARGE SCALE GENOMIC DNA]</scope>
    <source>
        <strain evidence="2">AQ028</strain>
        <tissue evidence="2">Male pupae</tissue>
    </source>
</reference>
<evidence type="ECO:0000259" key="1">
    <source>
        <dbReference type="PROSITE" id="PS50878"/>
    </source>
</evidence>
<evidence type="ECO:0000313" key="3">
    <source>
        <dbReference type="Proteomes" id="UP001549921"/>
    </source>
</evidence>
<accession>A0ABD0SXD6</accession>
<dbReference type="PROSITE" id="PS50878">
    <property type="entry name" value="RT_POL"/>
    <property type="match status" value="1"/>
</dbReference>
<dbReference type="InterPro" id="IPR000477">
    <property type="entry name" value="RT_dom"/>
</dbReference>